<name>A0ACA9QSU0_9GLOM</name>
<evidence type="ECO:0000313" key="2">
    <source>
        <dbReference type="Proteomes" id="UP000789702"/>
    </source>
</evidence>
<evidence type="ECO:0000313" key="1">
    <source>
        <dbReference type="EMBL" id="CAG8757503.1"/>
    </source>
</evidence>
<gene>
    <name evidence="1" type="ORF">DHETER_LOCUS15051</name>
</gene>
<accession>A0ACA9QSU0</accession>
<sequence>DQLKSFKTNTEAGKTQARTDQLLMKQITSLHARLNSSGPEKALESKKDC</sequence>
<reference evidence="1" key="1">
    <citation type="submission" date="2021-06" db="EMBL/GenBank/DDBJ databases">
        <authorList>
            <person name="Kallberg Y."/>
            <person name="Tangrot J."/>
            <person name="Rosling A."/>
        </authorList>
    </citation>
    <scope>NUCLEOTIDE SEQUENCE</scope>
    <source>
        <strain evidence="1">IL203A</strain>
    </source>
</reference>
<dbReference type="Proteomes" id="UP000789702">
    <property type="component" value="Unassembled WGS sequence"/>
</dbReference>
<dbReference type="EMBL" id="CAJVPU010049473">
    <property type="protein sequence ID" value="CAG8757503.1"/>
    <property type="molecule type" value="Genomic_DNA"/>
</dbReference>
<organism evidence="1 2">
    <name type="scientific">Dentiscutata heterogama</name>
    <dbReference type="NCBI Taxonomy" id="1316150"/>
    <lineage>
        <taxon>Eukaryota</taxon>
        <taxon>Fungi</taxon>
        <taxon>Fungi incertae sedis</taxon>
        <taxon>Mucoromycota</taxon>
        <taxon>Glomeromycotina</taxon>
        <taxon>Glomeromycetes</taxon>
        <taxon>Diversisporales</taxon>
        <taxon>Gigasporaceae</taxon>
        <taxon>Dentiscutata</taxon>
    </lineage>
</organism>
<keyword evidence="2" id="KW-1185">Reference proteome</keyword>
<comment type="caution">
    <text evidence="1">The sequence shown here is derived from an EMBL/GenBank/DDBJ whole genome shotgun (WGS) entry which is preliminary data.</text>
</comment>
<protein>
    <submittedName>
        <fullName evidence="1">6679_t:CDS:1</fullName>
    </submittedName>
</protein>
<feature type="non-terminal residue" evidence="1">
    <location>
        <position position="1"/>
    </location>
</feature>
<proteinExistence type="predicted"/>